<sequence length="483" mass="55392">MAKSSSKAKKTLLKMLKNSFSGLTQCEEVDLKAAYRLPDKKVRVPLRDYPFQLNLHPDGKALHLYPERRLASEKSGRRRDYILFDPEVYYTRISGFYRLQDGDRITLGSADPQQRLFLNLPKDLPARKLSISNDDGELVFKSHVSNPRSCIAPLLKDKKVNRIVHWRRKKVQRLRRIYGGPLRRLGEKEALALIRQVNTIMEKEAHRPPDRKGRPGGLVTIPRKKQTFILGDLHAKPDNLLTILTQNAFLEALEEERACFVILGDAVHNEEEGQYDEMENSLLIMDLIFRLKCRFPRQLFYLRGNHDSFSPDIAKGGIPQGLLWEKTLIKERGKAYRNEMERFYGLLPYVACSDSFIACHAAPPVTTVTREQIVNIRDNPKLVKELTSNRMMRPGRPTGYTKGDIKRFRKALGLPSHTPLIVGHTPMSNDDTLWERVGDIDDHYIVYASDRHWVGVMAQIGDRMYPLLYPAEPVGALIDALTD</sequence>
<evidence type="ECO:0000313" key="2">
    <source>
        <dbReference type="EMBL" id="HEB95801.1"/>
    </source>
</evidence>
<organism evidence="2">
    <name type="scientific">Sedimenticola thiotaurini</name>
    <dbReference type="NCBI Taxonomy" id="1543721"/>
    <lineage>
        <taxon>Bacteria</taxon>
        <taxon>Pseudomonadati</taxon>
        <taxon>Pseudomonadota</taxon>
        <taxon>Gammaproteobacteria</taxon>
        <taxon>Chromatiales</taxon>
        <taxon>Sedimenticolaceae</taxon>
        <taxon>Sedimenticola</taxon>
    </lineage>
</organism>
<dbReference type="InterPro" id="IPR004843">
    <property type="entry name" value="Calcineurin-like_PHP"/>
</dbReference>
<evidence type="ECO:0000259" key="1">
    <source>
        <dbReference type="Pfam" id="PF00149"/>
    </source>
</evidence>
<dbReference type="InterPro" id="IPR029052">
    <property type="entry name" value="Metallo-depent_PP-like"/>
</dbReference>
<dbReference type="GO" id="GO:0016787">
    <property type="term" value="F:hydrolase activity"/>
    <property type="evidence" value="ECO:0007669"/>
    <property type="project" value="InterPro"/>
</dbReference>
<dbReference type="AlphaFoldDB" id="A0A831RMT3"/>
<reference evidence="2" key="1">
    <citation type="journal article" date="2020" name="mSystems">
        <title>Genome- and Community-Level Interaction Insights into Carbon Utilization and Element Cycling Functions of Hydrothermarchaeota in Hydrothermal Sediment.</title>
        <authorList>
            <person name="Zhou Z."/>
            <person name="Liu Y."/>
            <person name="Xu W."/>
            <person name="Pan J."/>
            <person name="Luo Z.H."/>
            <person name="Li M."/>
        </authorList>
    </citation>
    <scope>NUCLEOTIDE SEQUENCE [LARGE SCALE GENOMIC DNA]</scope>
    <source>
        <strain evidence="2">HyVt-443</strain>
    </source>
</reference>
<dbReference type="Proteomes" id="UP000886251">
    <property type="component" value="Unassembled WGS sequence"/>
</dbReference>
<proteinExistence type="predicted"/>
<dbReference type="SUPFAM" id="SSF56300">
    <property type="entry name" value="Metallo-dependent phosphatases"/>
    <property type="match status" value="1"/>
</dbReference>
<dbReference type="EMBL" id="DRKP01000059">
    <property type="protein sequence ID" value="HEB95801.1"/>
    <property type="molecule type" value="Genomic_DNA"/>
</dbReference>
<dbReference type="Pfam" id="PF00149">
    <property type="entry name" value="Metallophos"/>
    <property type="match status" value="1"/>
</dbReference>
<comment type="caution">
    <text evidence="2">The sequence shown here is derived from an EMBL/GenBank/DDBJ whole genome shotgun (WGS) entry which is preliminary data.</text>
</comment>
<name>A0A831RMT3_9GAMM</name>
<protein>
    <submittedName>
        <fullName evidence="2">Metallophosphoesterase</fullName>
    </submittedName>
</protein>
<feature type="domain" description="Calcineurin-like phosphoesterase" evidence="1">
    <location>
        <begin position="229"/>
        <end position="372"/>
    </location>
</feature>
<accession>A0A831RMT3</accession>
<gene>
    <name evidence="2" type="ORF">ENI96_05155</name>
</gene>
<dbReference type="Gene3D" id="3.60.21.10">
    <property type="match status" value="1"/>
</dbReference>